<dbReference type="EMBL" id="MU157899">
    <property type="protein sequence ID" value="KAF9524431.1"/>
    <property type="molecule type" value="Genomic_DNA"/>
</dbReference>
<keyword evidence="2" id="KW-0732">Signal</keyword>
<proteinExistence type="predicted"/>
<dbReference type="PANTHER" id="PTHR45815:SF3">
    <property type="entry name" value="PROTEIN DISULFIDE-ISOMERASE A6"/>
    <property type="match status" value="1"/>
</dbReference>
<dbReference type="Gene3D" id="3.40.30.10">
    <property type="entry name" value="Glutaredoxin"/>
    <property type="match status" value="1"/>
</dbReference>
<dbReference type="Pfam" id="PF00085">
    <property type="entry name" value="Thioredoxin"/>
    <property type="match status" value="1"/>
</dbReference>
<dbReference type="CDD" id="cd02981">
    <property type="entry name" value="PDI_b_family"/>
    <property type="match status" value="1"/>
</dbReference>
<evidence type="ECO:0000313" key="5">
    <source>
        <dbReference type="Proteomes" id="UP000807306"/>
    </source>
</evidence>
<dbReference type="SUPFAM" id="SSF52833">
    <property type="entry name" value="Thioredoxin-like"/>
    <property type="match status" value="2"/>
</dbReference>
<reference evidence="4" key="1">
    <citation type="submission" date="2020-11" db="EMBL/GenBank/DDBJ databases">
        <authorList>
            <consortium name="DOE Joint Genome Institute"/>
            <person name="Ahrendt S."/>
            <person name="Riley R."/>
            <person name="Andreopoulos W."/>
            <person name="Labutti K."/>
            <person name="Pangilinan J."/>
            <person name="Ruiz-Duenas F.J."/>
            <person name="Barrasa J.M."/>
            <person name="Sanchez-Garcia M."/>
            <person name="Camarero S."/>
            <person name="Miyauchi S."/>
            <person name="Serrano A."/>
            <person name="Linde D."/>
            <person name="Babiker R."/>
            <person name="Drula E."/>
            <person name="Ayuso-Fernandez I."/>
            <person name="Pacheco R."/>
            <person name="Padilla G."/>
            <person name="Ferreira P."/>
            <person name="Barriuso J."/>
            <person name="Kellner H."/>
            <person name="Castanera R."/>
            <person name="Alfaro M."/>
            <person name="Ramirez L."/>
            <person name="Pisabarro A.G."/>
            <person name="Kuo A."/>
            <person name="Tritt A."/>
            <person name="Lipzen A."/>
            <person name="He G."/>
            <person name="Yan M."/>
            <person name="Ng V."/>
            <person name="Cullen D."/>
            <person name="Martin F."/>
            <person name="Rosso M.-N."/>
            <person name="Henrissat B."/>
            <person name="Hibbett D."/>
            <person name="Martinez A.T."/>
            <person name="Grigoriev I.V."/>
        </authorList>
    </citation>
    <scope>NUCLEOTIDE SEQUENCE</scope>
    <source>
        <strain evidence="4">CBS 506.95</strain>
    </source>
</reference>
<dbReference type="GO" id="GO:0034976">
    <property type="term" value="P:response to endoplasmic reticulum stress"/>
    <property type="evidence" value="ECO:0007669"/>
    <property type="project" value="TreeGrafter"/>
</dbReference>
<evidence type="ECO:0000259" key="3">
    <source>
        <dbReference type="PROSITE" id="PS51352"/>
    </source>
</evidence>
<dbReference type="PROSITE" id="PS51352">
    <property type="entry name" value="THIOREDOXIN_2"/>
    <property type="match status" value="1"/>
</dbReference>
<dbReference type="InterPro" id="IPR013766">
    <property type="entry name" value="Thioredoxin_domain"/>
</dbReference>
<evidence type="ECO:0000256" key="1">
    <source>
        <dbReference type="SAM" id="MobiDB-lite"/>
    </source>
</evidence>
<feature type="region of interest" description="Disordered" evidence="1">
    <location>
        <begin position="253"/>
        <end position="274"/>
    </location>
</feature>
<dbReference type="PRINTS" id="PR00421">
    <property type="entry name" value="THIOREDOXIN"/>
</dbReference>
<sequence>MFSRTLLALLALSPIVLVNAGIFPKNSPVKMLDPKGFREAMKLNQTSVVAFVAPWCGHCQRMGPEYEKAAKGLNPLIATYAVDCDEDKNKKLCAQQEVKGFPTVKVFPRGKSLPPMNFEQERTSNSIYNFAARRVPKAFKEIIKEKDVKPWIQKNKSSKHRALLLTKDKRVPLLWKVVANAYSHTDIEFGAFGDKEGKLAKELGFDEGKSTVVLFQKGEDSGKKYTGVTKLEELTKFFKSVADEALDTLPLEASSAKFPTEDGDAESKKPTDEL</sequence>
<feature type="signal peptide" evidence="2">
    <location>
        <begin position="1"/>
        <end position="20"/>
    </location>
</feature>
<feature type="domain" description="Thioredoxin" evidence="3">
    <location>
        <begin position="6"/>
        <end position="141"/>
    </location>
</feature>
<accession>A0A9P6JKQ4</accession>
<dbReference type="Proteomes" id="UP000807306">
    <property type="component" value="Unassembled WGS sequence"/>
</dbReference>
<dbReference type="GO" id="GO:0005788">
    <property type="term" value="C:endoplasmic reticulum lumen"/>
    <property type="evidence" value="ECO:0007669"/>
    <property type="project" value="TreeGrafter"/>
</dbReference>
<dbReference type="GO" id="GO:0015035">
    <property type="term" value="F:protein-disulfide reductase activity"/>
    <property type="evidence" value="ECO:0007669"/>
    <property type="project" value="TreeGrafter"/>
</dbReference>
<dbReference type="PANTHER" id="PTHR45815">
    <property type="entry name" value="PROTEIN DISULFIDE-ISOMERASE A6"/>
    <property type="match status" value="1"/>
</dbReference>
<organism evidence="4 5">
    <name type="scientific">Crepidotus variabilis</name>
    <dbReference type="NCBI Taxonomy" id="179855"/>
    <lineage>
        <taxon>Eukaryota</taxon>
        <taxon>Fungi</taxon>
        <taxon>Dikarya</taxon>
        <taxon>Basidiomycota</taxon>
        <taxon>Agaricomycotina</taxon>
        <taxon>Agaricomycetes</taxon>
        <taxon>Agaricomycetidae</taxon>
        <taxon>Agaricales</taxon>
        <taxon>Agaricineae</taxon>
        <taxon>Crepidotaceae</taxon>
        <taxon>Crepidotus</taxon>
    </lineage>
</organism>
<name>A0A9P6JKQ4_9AGAR</name>
<keyword evidence="5" id="KW-1185">Reference proteome</keyword>
<feature type="chain" id="PRO_5040148779" evidence="2">
    <location>
        <begin position="21"/>
        <end position="274"/>
    </location>
</feature>
<evidence type="ECO:0000256" key="2">
    <source>
        <dbReference type="SAM" id="SignalP"/>
    </source>
</evidence>
<protein>
    <submittedName>
        <fullName evidence="4">Thioredoxin-like protein</fullName>
    </submittedName>
</protein>
<dbReference type="OrthoDB" id="427280at2759"/>
<evidence type="ECO:0000313" key="4">
    <source>
        <dbReference type="EMBL" id="KAF9524431.1"/>
    </source>
</evidence>
<dbReference type="AlphaFoldDB" id="A0A9P6JKQ4"/>
<comment type="caution">
    <text evidence="4">The sequence shown here is derived from an EMBL/GenBank/DDBJ whole genome shotgun (WGS) entry which is preliminary data.</text>
</comment>
<gene>
    <name evidence="4" type="ORF">CPB83DRAFT_861357</name>
</gene>
<feature type="compositionally biased region" description="Basic and acidic residues" evidence="1">
    <location>
        <begin position="265"/>
        <end position="274"/>
    </location>
</feature>
<dbReference type="InterPro" id="IPR036249">
    <property type="entry name" value="Thioredoxin-like_sf"/>
</dbReference>